<feature type="compositionally biased region" description="Basic and acidic residues" evidence="1">
    <location>
        <begin position="36"/>
        <end position="45"/>
    </location>
</feature>
<feature type="compositionally biased region" description="Acidic residues" evidence="1">
    <location>
        <begin position="46"/>
        <end position="60"/>
    </location>
</feature>
<feature type="region of interest" description="Disordered" evidence="1">
    <location>
        <begin position="35"/>
        <end position="74"/>
    </location>
</feature>
<dbReference type="EMBL" id="QKKF02005766">
    <property type="protein sequence ID" value="RZF46645.1"/>
    <property type="molecule type" value="Genomic_DNA"/>
</dbReference>
<keyword evidence="3" id="KW-1185">Reference proteome</keyword>
<sequence length="98" mass="11013">MEIYCQPCLAFATVYASFVCFFSVADDKLQVAADCTDQKPSKAEKDEEVGEEEEQEEEEREVEKEENTGAPPVTSAVALNRKFFTLRSISETINSFNC</sequence>
<dbReference type="AlphaFoldDB" id="A0A482XKN5"/>
<comment type="caution">
    <text evidence="2">The sequence shown here is derived from an EMBL/GenBank/DDBJ whole genome shotgun (WGS) entry which is preliminary data.</text>
</comment>
<organism evidence="2 3">
    <name type="scientific">Laodelphax striatellus</name>
    <name type="common">Small brown planthopper</name>
    <name type="synonym">Delphax striatella</name>
    <dbReference type="NCBI Taxonomy" id="195883"/>
    <lineage>
        <taxon>Eukaryota</taxon>
        <taxon>Metazoa</taxon>
        <taxon>Ecdysozoa</taxon>
        <taxon>Arthropoda</taxon>
        <taxon>Hexapoda</taxon>
        <taxon>Insecta</taxon>
        <taxon>Pterygota</taxon>
        <taxon>Neoptera</taxon>
        <taxon>Paraneoptera</taxon>
        <taxon>Hemiptera</taxon>
        <taxon>Auchenorrhyncha</taxon>
        <taxon>Fulgoroidea</taxon>
        <taxon>Delphacidae</taxon>
        <taxon>Criomorphinae</taxon>
        <taxon>Laodelphax</taxon>
    </lineage>
</organism>
<reference evidence="2 3" key="1">
    <citation type="journal article" date="2017" name="Gigascience">
        <title>Genome sequence of the small brown planthopper, Laodelphax striatellus.</title>
        <authorList>
            <person name="Zhu J."/>
            <person name="Jiang F."/>
            <person name="Wang X."/>
            <person name="Yang P."/>
            <person name="Bao Y."/>
            <person name="Zhao W."/>
            <person name="Wang W."/>
            <person name="Lu H."/>
            <person name="Wang Q."/>
            <person name="Cui N."/>
            <person name="Li J."/>
            <person name="Chen X."/>
            <person name="Luo L."/>
            <person name="Yu J."/>
            <person name="Kang L."/>
            <person name="Cui F."/>
        </authorList>
    </citation>
    <scope>NUCLEOTIDE SEQUENCE [LARGE SCALE GENOMIC DNA]</scope>
    <source>
        <strain evidence="2">Lst14</strain>
    </source>
</reference>
<accession>A0A482XKN5</accession>
<proteinExistence type="predicted"/>
<protein>
    <submittedName>
        <fullName evidence="2">Uncharacterized protein</fullName>
    </submittedName>
</protein>
<dbReference type="Proteomes" id="UP000291343">
    <property type="component" value="Unassembled WGS sequence"/>
</dbReference>
<evidence type="ECO:0000313" key="3">
    <source>
        <dbReference type="Proteomes" id="UP000291343"/>
    </source>
</evidence>
<evidence type="ECO:0000256" key="1">
    <source>
        <dbReference type="SAM" id="MobiDB-lite"/>
    </source>
</evidence>
<evidence type="ECO:0000313" key="2">
    <source>
        <dbReference type="EMBL" id="RZF46645.1"/>
    </source>
</evidence>
<name>A0A482XKN5_LAOST</name>
<dbReference type="InParanoid" id="A0A482XKN5"/>
<gene>
    <name evidence="2" type="ORF">LSTR_LSTR016569</name>
</gene>